<accession>A0AAN7TFX3</accession>
<feature type="signal peptide" evidence="2">
    <location>
        <begin position="1"/>
        <end position="18"/>
    </location>
</feature>
<organism evidence="3 4">
    <name type="scientific">Meristemomyces frigidus</name>
    <dbReference type="NCBI Taxonomy" id="1508187"/>
    <lineage>
        <taxon>Eukaryota</taxon>
        <taxon>Fungi</taxon>
        <taxon>Dikarya</taxon>
        <taxon>Ascomycota</taxon>
        <taxon>Pezizomycotina</taxon>
        <taxon>Dothideomycetes</taxon>
        <taxon>Dothideomycetidae</taxon>
        <taxon>Mycosphaerellales</taxon>
        <taxon>Teratosphaeriaceae</taxon>
        <taxon>Meristemomyces</taxon>
    </lineage>
</organism>
<gene>
    <name evidence="3" type="ORF">LTR62_002026</name>
</gene>
<comment type="caution">
    <text evidence="3">The sequence shown here is derived from an EMBL/GenBank/DDBJ whole genome shotgun (WGS) entry which is preliminary data.</text>
</comment>
<feature type="compositionally biased region" description="Pro residues" evidence="1">
    <location>
        <begin position="36"/>
        <end position="46"/>
    </location>
</feature>
<evidence type="ECO:0000313" key="3">
    <source>
        <dbReference type="EMBL" id="KAK5114869.1"/>
    </source>
</evidence>
<reference evidence="3" key="1">
    <citation type="submission" date="2023-08" db="EMBL/GenBank/DDBJ databases">
        <title>Black Yeasts Isolated from many extreme environments.</title>
        <authorList>
            <person name="Coleine C."/>
            <person name="Stajich J.E."/>
            <person name="Selbmann L."/>
        </authorList>
    </citation>
    <scope>NUCLEOTIDE SEQUENCE</scope>
    <source>
        <strain evidence="3">CCFEE 5401</strain>
    </source>
</reference>
<dbReference type="EMBL" id="JAVRRL010000015">
    <property type="protein sequence ID" value="KAK5114869.1"/>
    <property type="molecule type" value="Genomic_DNA"/>
</dbReference>
<evidence type="ECO:0000256" key="1">
    <source>
        <dbReference type="SAM" id="MobiDB-lite"/>
    </source>
</evidence>
<name>A0AAN7TFX3_9PEZI</name>
<feature type="region of interest" description="Disordered" evidence="1">
    <location>
        <begin position="32"/>
        <end position="64"/>
    </location>
</feature>
<sequence length="225" mass="22074">MRLYTLPAALLLATTTTALQLPSLDFHLPLSLNDYLPPPPPQPQPQNSPNHDHDLLRRQNSGSSSACPSKYNSCSALGAPGLCCAPSALCSADAAGNVACCPSGAACSGVISGVITAGTVSNGVIVAGGAGAGSTSFKSGGLTTSTSYIGFQAASSTTSGGGLVQASGTAATATGQGQGQSTVGGGSGFVIDGSSTVATPGAGMRRAEVPFVARALLRMLEYLPV</sequence>
<dbReference type="AlphaFoldDB" id="A0AAN7TFX3"/>
<dbReference type="Proteomes" id="UP001310890">
    <property type="component" value="Unassembled WGS sequence"/>
</dbReference>
<evidence type="ECO:0000256" key="2">
    <source>
        <dbReference type="SAM" id="SignalP"/>
    </source>
</evidence>
<dbReference type="PANTHER" id="PTHR39599">
    <property type="entry name" value="GPI-ANCHORED PROTEIN (EUROFUNG)-RELATED-RELATED"/>
    <property type="match status" value="1"/>
</dbReference>
<dbReference type="PANTHER" id="PTHR39599:SF1">
    <property type="entry name" value="GPI-ANCHORED PROTEIN (EUROFUNG)"/>
    <property type="match status" value="1"/>
</dbReference>
<proteinExistence type="predicted"/>
<evidence type="ECO:0008006" key="5">
    <source>
        <dbReference type="Google" id="ProtNLM"/>
    </source>
</evidence>
<keyword evidence="2" id="KW-0732">Signal</keyword>
<protein>
    <recommendedName>
        <fullName evidence="5">Hydrophobin</fullName>
    </recommendedName>
</protein>
<evidence type="ECO:0000313" key="4">
    <source>
        <dbReference type="Proteomes" id="UP001310890"/>
    </source>
</evidence>
<feature type="chain" id="PRO_5042951298" description="Hydrophobin" evidence="2">
    <location>
        <begin position="19"/>
        <end position="225"/>
    </location>
</feature>